<dbReference type="Proteomes" id="UP000178377">
    <property type="component" value="Unassembled WGS sequence"/>
</dbReference>
<name>A0A1F5PGY9_9BACT</name>
<dbReference type="EMBL" id="MFEO01000027">
    <property type="protein sequence ID" value="OGE88950.1"/>
    <property type="molecule type" value="Genomic_DNA"/>
</dbReference>
<dbReference type="AlphaFoldDB" id="A0A1F5PGY9"/>
<dbReference type="PANTHER" id="PTHR39189">
    <property type="entry name" value="UPF0173 METAL-DEPENDENT HYDROLASE YTKL"/>
    <property type="match status" value="1"/>
</dbReference>
<evidence type="ECO:0008006" key="3">
    <source>
        <dbReference type="Google" id="ProtNLM"/>
    </source>
</evidence>
<comment type="caution">
    <text evidence="1">The sequence shown here is derived from an EMBL/GenBank/DDBJ whole genome shotgun (WGS) entry which is preliminary data.</text>
</comment>
<dbReference type="PANTHER" id="PTHR39189:SF1">
    <property type="entry name" value="UPF0173 METAL-DEPENDENT HYDROLASE YTKL"/>
    <property type="match status" value="1"/>
</dbReference>
<reference evidence="1 2" key="1">
    <citation type="journal article" date="2016" name="Nat. Commun.">
        <title>Thousands of microbial genomes shed light on interconnected biogeochemical processes in an aquifer system.</title>
        <authorList>
            <person name="Anantharaman K."/>
            <person name="Brown C.T."/>
            <person name="Hug L.A."/>
            <person name="Sharon I."/>
            <person name="Castelle C.J."/>
            <person name="Probst A.J."/>
            <person name="Thomas B.C."/>
            <person name="Singh A."/>
            <person name="Wilkins M.J."/>
            <person name="Karaoz U."/>
            <person name="Brodie E.L."/>
            <person name="Williams K.H."/>
            <person name="Hubbard S.S."/>
            <person name="Banfield J.F."/>
        </authorList>
    </citation>
    <scope>NUCLEOTIDE SEQUENCE [LARGE SCALE GENOMIC DNA]</scope>
</reference>
<evidence type="ECO:0000313" key="1">
    <source>
        <dbReference type="EMBL" id="OGE88950.1"/>
    </source>
</evidence>
<dbReference type="STRING" id="1817828.A2722_04360"/>
<sequence length="216" mass="23744">MHIIWYGLSCFKFISRDVTIFTDPFSKAAGPTPPRGAAQIVLSSSPDQELYNNFSGFTGDPFIIDSPGEYDVKGVFFRGIPATPGKEAGRTSGLDRRALYTIVTEGLQVGFLGAYPEKMLTEEQLEELEGVDILIIPVGGQTTLGAEASVKIVNQIEPKIVIPMHYKIPGFSGKLEPIDRFIKELGGKGEELDKLLVKKGEWEEEKTRLVILSPAR</sequence>
<dbReference type="SUPFAM" id="SSF56281">
    <property type="entry name" value="Metallo-hydrolase/oxidoreductase"/>
    <property type="match status" value="1"/>
</dbReference>
<evidence type="ECO:0000313" key="2">
    <source>
        <dbReference type="Proteomes" id="UP000178377"/>
    </source>
</evidence>
<accession>A0A1F5PGY9</accession>
<protein>
    <recommendedName>
        <fullName evidence="3">Lactamase</fullName>
    </recommendedName>
</protein>
<gene>
    <name evidence="1" type="ORF">A2722_04360</name>
</gene>
<dbReference type="InterPro" id="IPR036866">
    <property type="entry name" value="RibonucZ/Hydroxyglut_hydro"/>
</dbReference>
<proteinExistence type="predicted"/>
<dbReference type="Pfam" id="PF13483">
    <property type="entry name" value="Lactamase_B_3"/>
    <property type="match status" value="1"/>
</dbReference>
<dbReference type="Gene3D" id="3.60.15.10">
    <property type="entry name" value="Ribonuclease Z/Hydroxyacylglutathione hydrolase-like"/>
    <property type="match status" value="1"/>
</dbReference>
<organism evidence="1 2">
    <name type="scientific">Candidatus Doudnabacteria bacterium RIFCSPHIGHO2_01_FULL_50_11</name>
    <dbReference type="NCBI Taxonomy" id="1817828"/>
    <lineage>
        <taxon>Bacteria</taxon>
        <taxon>Candidatus Doudnaibacteriota</taxon>
    </lineage>
</organism>